<gene>
    <name evidence="5" type="primary">LOC108046915</name>
    <name evidence="3" type="synonym">108046915</name>
</gene>
<keyword evidence="4" id="KW-1185">Reference proteome</keyword>
<protein>
    <submittedName>
        <fullName evidence="5">Uncharacterized protein LOC108046915</fullName>
    </submittedName>
</protein>
<organism evidence="5">
    <name type="scientific">Drosophila rhopaloa</name>
    <name type="common">Fruit fly</name>
    <dbReference type="NCBI Taxonomy" id="1041015"/>
    <lineage>
        <taxon>Eukaryota</taxon>
        <taxon>Metazoa</taxon>
        <taxon>Ecdysozoa</taxon>
        <taxon>Arthropoda</taxon>
        <taxon>Hexapoda</taxon>
        <taxon>Insecta</taxon>
        <taxon>Pterygota</taxon>
        <taxon>Neoptera</taxon>
        <taxon>Endopterygota</taxon>
        <taxon>Diptera</taxon>
        <taxon>Brachycera</taxon>
        <taxon>Muscomorpha</taxon>
        <taxon>Ephydroidea</taxon>
        <taxon>Drosophilidae</taxon>
        <taxon>Drosophila</taxon>
        <taxon>Sophophora</taxon>
    </lineage>
</organism>
<reference evidence="4" key="1">
    <citation type="journal article" date="2021" name="Elife">
        <title>Highly contiguous assemblies of 101 drosophilid genomes.</title>
        <authorList>
            <person name="Kim B.Y."/>
            <person name="Wang J.R."/>
            <person name="Miller D.E."/>
            <person name="Barmina O."/>
            <person name="Delaney E."/>
            <person name="Thompson A."/>
            <person name="Comeault A.A."/>
            <person name="Peede D."/>
            <person name="D'Agostino E.R."/>
            <person name="Pelaez J."/>
            <person name="Aguilar J.M."/>
            <person name="Haji D."/>
            <person name="Matsunaga T."/>
            <person name="Armstrong E.E."/>
            <person name="Zych M."/>
            <person name="Ogawa Y."/>
            <person name="Stamenkovic-Radak M."/>
            <person name="Jelic M."/>
            <person name="Veselinovic M.S."/>
            <person name="Tanaskovic M."/>
            <person name="Eric P."/>
            <person name="Gao J.J."/>
            <person name="Katoh T.K."/>
            <person name="Toda M.J."/>
            <person name="Watabe H."/>
            <person name="Watada M."/>
            <person name="Davis J.S."/>
            <person name="Moyle L.C."/>
            <person name="Manoli G."/>
            <person name="Bertolini E."/>
            <person name="Kostal V."/>
            <person name="Hawley R.S."/>
            <person name="Takahashi A."/>
            <person name="Jones C.D."/>
            <person name="Price D.K."/>
            <person name="Whiteman N."/>
            <person name="Kopp A."/>
            <person name="Matute D.R."/>
            <person name="Petrov D.A."/>
        </authorList>
    </citation>
    <scope>NUCLEOTIDE SEQUENCE [LARGE SCALE GENOMIC DNA]</scope>
</reference>
<feature type="compositionally biased region" description="Basic and acidic residues" evidence="1">
    <location>
        <begin position="82"/>
        <end position="93"/>
    </location>
</feature>
<evidence type="ECO:0000313" key="3">
    <source>
        <dbReference type="EnsemblMetazoa" id="XP_016982374.1"/>
    </source>
</evidence>
<feature type="signal peptide" evidence="2">
    <location>
        <begin position="1"/>
        <end position="23"/>
    </location>
</feature>
<evidence type="ECO:0000256" key="2">
    <source>
        <dbReference type="SAM" id="SignalP"/>
    </source>
</evidence>
<sequence>MSSRWPIFTVVILVIILSPGVKSGRPDSEELLEEGNRQLNLILEAINEHERQRLQESIKNSNVDTIKQRPNGKRLRWNQRRTWPDPEKSEKRAWPTSTSSAQNAPNPDYIDVNDYLPTPAPWWFNRK</sequence>
<reference evidence="3" key="3">
    <citation type="submission" date="2025-05" db="UniProtKB">
        <authorList>
            <consortium name="EnsemblMetazoa"/>
        </authorList>
    </citation>
    <scope>IDENTIFICATION</scope>
</reference>
<feature type="region of interest" description="Disordered" evidence="1">
    <location>
        <begin position="56"/>
        <end position="112"/>
    </location>
</feature>
<dbReference type="AlphaFoldDB" id="A0A6P4F034"/>
<accession>A0A6P4F034</accession>
<proteinExistence type="predicted"/>
<dbReference type="GeneID" id="108046915"/>
<dbReference type="EnsemblMetazoa" id="XM_017126885.1">
    <property type="protein sequence ID" value="XP_016982374.1"/>
    <property type="gene ID" value="LOC108046915"/>
</dbReference>
<name>A0A6P4F034_DRORH</name>
<reference evidence="5" key="2">
    <citation type="submission" date="2025-04" db="UniProtKB">
        <authorList>
            <consortium name="RefSeq"/>
        </authorList>
    </citation>
    <scope>IDENTIFICATION</scope>
</reference>
<dbReference type="RefSeq" id="XP_016982374.1">
    <property type="nucleotide sequence ID" value="XM_017126885.1"/>
</dbReference>
<dbReference type="Proteomes" id="UP001652680">
    <property type="component" value="Unassembled WGS sequence"/>
</dbReference>
<dbReference type="OrthoDB" id="7857565at2759"/>
<feature type="chain" id="PRO_5028189288" evidence="2">
    <location>
        <begin position="24"/>
        <end position="127"/>
    </location>
</feature>
<feature type="compositionally biased region" description="Basic residues" evidence="1">
    <location>
        <begin position="70"/>
        <end position="79"/>
    </location>
</feature>
<evidence type="ECO:0000256" key="1">
    <source>
        <dbReference type="SAM" id="MobiDB-lite"/>
    </source>
</evidence>
<evidence type="ECO:0000313" key="5">
    <source>
        <dbReference type="RefSeq" id="XP_016982374.1"/>
    </source>
</evidence>
<feature type="compositionally biased region" description="Polar residues" evidence="1">
    <location>
        <begin position="95"/>
        <end position="105"/>
    </location>
</feature>
<evidence type="ECO:0000313" key="4">
    <source>
        <dbReference type="Proteomes" id="UP001652680"/>
    </source>
</evidence>
<keyword evidence="2" id="KW-0732">Signal</keyword>